<evidence type="ECO:0000256" key="10">
    <source>
        <dbReference type="SAM" id="Phobius"/>
    </source>
</evidence>
<evidence type="ECO:0000256" key="8">
    <source>
        <dbReference type="ARBA" id="ARBA00023012"/>
    </source>
</evidence>
<keyword evidence="7" id="KW-0067">ATP-binding</keyword>
<dbReference type="Gene3D" id="3.30.565.10">
    <property type="entry name" value="Histidine kinase-like ATPase, C-terminal domain"/>
    <property type="match status" value="1"/>
</dbReference>
<proteinExistence type="predicted"/>
<dbReference type="Proteomes" id="UP000245962">
    <property type="component" value="Unassembled WGS sequence"/>
</dbReference>
<dbReference type="PANTHER" id="PTHR24421">
    <property type="entry name" value="NITRATE/NITRITE SENSOR PROTEIN NARX-RELATED"/>
    <property type="match status" value="1"/>
</dbReference>
<dbReference type="Pfam" id="PF02518">
    <property type="entry name" value="HATPase_c"/>
    <property type="match status" value="1"/>
</dbReference>
<keyword evidence="5" id="KW-0547">Nucleotide-binding</keyword>
<dbReference type="GO" id="GO:0016020">
    <property type="term" value="C:membrane"/>
    <property type="evidence" value="ECO:0007669"/>
    <property type="project" value="InterPro"/>
</dbReference>
<keyword evidence="6 13" id="KW-0418">Kinase</keyword>
<keyword evidence="9" id="KW-0175">Coiled coil</keyword>
<dbReference type="Pfam" id="PF07730">
    <property type="entry name" value="HisKA_3"/>
    <property type="match status" value="1"/>
</dbReference>
<keyword evidence="10" id="KW-0472">Membrane</keyword>
<gene>
    <name evidence="13" type="ORF">DDV96_14225</name>
</gene>
<name>A0A2U0HW19_9FLAO</name>
<evidence type="ECO:0000256" key="2">
    <source>
        <dbReference type="ARBA" id="ARBA00012438"/>
    </source>
</evidence>
<dbReference type="EMBL" id="QEHR01000011">
    <property type="protein sequence ID" value="PVW13073.1"/>
    <property type="molecule type" value="Genomic_DNA"/>
</dbReference>
<protein>
    <recommendedName>
        <fullName evidence="2">histidine kinase</fullName>
        <ecNumber evidence="2">2.7.13.3</ecNumber>
    </recommendedName>
</protein>
<dbReference type="EC" id="2.7.13.3" evidence="2"/>
<evidence type="ECO:0000259" key="12">
    <source>
        <dbReference type="Pfam" id="PF07730"/>
    </source>
</evidence>
<evidence type="ECO:0000259" key="11">
    <source>
        <dbReference type="Pfam" id="PF02518"/>
    </source>
</evidence>
<organism evidence="13 14">
    <name type="scientific">Marixanthomonas spongiae</name>
    <dbReference type="NCBI Taxonomy" id="2174845"/>
    <lineage>
        <taxon>Bacteria</taxon>
        <taxon>Pseudomonadati</taxon>
        <taxon>Bacteroidota</taxon>
        <taxon>Flavobacteriia</taxon>
        <taxon>Flavobacteriales</taxon>
        <taxon>Flavobacteriaceae</taxon>
        <taxon>Marixanthomonas</taxon>
    </lineage>
</organism>
<keyword evidence="10" id="KW-1133">Transmembrane helix</keyword>
<keyword evidence="3" id="KW-0597">Phosphoprotein</keyword>
<dbReference type="SUPFAM" id="SSF55874">
    <property type="entry name" value="ATPase domain of HSP90 chaperone/DNA topoisomerase II/histidine kinase"/>
    <property type="match status" value="1"/>
</dbReference>
<dbReference type="InterPro" id="IPR036890">
    <property type="entry name" value="HATPase_C_sf"/>
</dbReference>
<feature type="transmembrane region" description="Helical" evidence="10">
    <location>
        <begin position="6"/>
        <end position="30"/>
    </location>
</feature>
<evidence type="ECO:0000256" key="3">
    <source>
        <dbReference type="ARBA" id="ARBA00022553"/>
    </source>
</evidence>
<sequence>MDQKEIAGLVSVLILLLLVGVIITLFIVFVRRKNKLVEEQERTKKAFEKELSETQIEIREETLRNISWELHDNIGQLMTLAKIQVQLAKDRPETLEEVAQTIGKGIHELRTLSKLINPEALKSLNLIEALNMEIERFNRLEFLKSNFLVTGKQYDIGNEKEIIIFRILQEFFSNTIKHSKASHLNVEINYKADKLFILAQDNGIGFASDADYSGIGMKNMKNRAKVIGADLKITSEKDKGTALKLTYEPNPEKLDDI</sequence>
<evidence type="ECO:0000256" key="9">
    <source>
        <dbReference type="SAM" id="Coils"/>
    </source>
</evidence>
<dbReference type="InterPro" id="IPR011712">
    <property type="entry name" value="Sig_transdc_His_kin_sub3_dim/P"/>
</dbReference>
<evidence type="ECO:0000256" key="1">
    <source>
        <dbReference type="ARBA" id="ARBA00000085"/>
    </source>
</evidence>
<evidence type="ECO:0000313" key="14">
    <source>
        <dbReference type="Proteomes" id="UP000245962"/>
    </source>
</evidence>
<evidence type="ECO:0000256" key="5">
    <source>
        <dbReference type="ARBA" id="ARBA00022741"/>
    </source>
</evidence>
<keyword evidence="14" id="KW-1185">Reference proteome</keyword>
<dbReference type="Gene3D" id="1.20.5.1930">
    <property type="match status" value="1"/>
</dbReference>
<dbReference type="AlphaFoldDB" id="A0A2U0HW19"/>
<feature type="domain" description="Histidine kinase/HSP90-like ATPase" evidence="11">
    <location>
        <begin position="161"/>
        <end position="246"/>
    </location>
</feature>
<feature type="coiled-coil region" evidence="9">
    <location>
        <begin position="30"/>
        <end position="64"/>
    </location>
</feature>
<reference evidence="13 14" key="1">
    <citation type="submission" date="2018-04" db="EMBL/GenBank/DDBJ databases">
        <title>Marixanthomonas spongiae HN-E44 sp. nov., isolated from a marine sponge.</title>
        <authorList>
            <person name="Luo L."/>
            <person name="Zhuang L."/>
        </authorList>
    </citation>
    <scope>NUCLEOTIDE SEQUENCE [LARGE SCALE GENOMIC DNA]</scope>
    <source>
        <strain evidence="13 14">HN-E44</strain>
    </source>
</reference>
<evidence type="ECO:0000313" key="13">
    <source>
        <dbReference type="EMBL" id="PVW13073.1"/>
    </source>
</evidence>
<keyword evidence="8" id="KW-0902">Two-component regulatory system</keyword>
<comment type="caution">
    <text evidence="13">The sequence shown here is derived from an EMBL/GenBank/DDBJ whole genome shotgun (WGS) entry which is preliminary data.</text>
</comment>
<dbReference type="PANTHER" id="PTHR24421:SF10">
    <property type="entry name" value="NITRATE_NITRITE SENSOR PROTEIN NARQ"/>
    <property type="match status" value="1"/>
</dbReference>
<dbReference type="GO" id="GO:0000155">
    <property type="term" value="F:phosphorelay sensor kinase activity"/>
    <property type="evidence" value="ECO:0007669"/>
    <property type="project" value="InterPro"/>
</dbReference>
<dbReference type="RefSeq" id="WP_116695445.1">
    <property type="nucleotide sequence ID" value="NZ_QEHR01000011.1"/>
</dbReference>
<dbReference type="GO" id="GO:0046983">
    <property type="term" value="F:protein dimerization activity"/>
    <property type="evidence" value="ECO:0007669"/>
    <property type="project" value="InterPro"/>
</dbReference>
<keyword evidence="10" id="KW-0812">Transmembrane</keyword>
<dbReference type="InterPro" id="IPR003594">
    <property type="entry name" value="HATPase_dom"/>
</dbReference>
<comment type="catalytic activity">
    <reaction evidence="1">
        <text>ATP + protein L-histidine = ADP + protein N-phospho-L-histidine.</text>
        <dbReference type="EC" id="2.7.13.3"/>
    </reaction>
</comment>
<accession>A0A2U0HW19</accession>
<evidence type="ECO:0000256" key="4">
    <source>
        <dbReference type="ARBA" id="ARBA00022679"/>
    </source>
</evidence>
<dbReference type="OrthoDB" id="9760839at2"/>
<evidence type="ECO:0000256" key="7">
    <source>
        <dbReference type="ARBA" id="ARBA00022840"/>
    </source>
</evidence>
<keyword evidence="4" id="KW-0808">Transferase</keyword>
<dbReference type="GO" id="GO:0005524">
    <property type="term" value="F:ATP binding"/>
    <property type="evidence" value="ECO:0007669"/>
    <property type="project" value="UniProtKB-KW"/>
</dbReference>
<dbReference type="CDD" id="cd16917">
    <property type="entry name" value="HATPase_UhpB-NarQ-NarX-like"/>
    <property type="match status" value="1"/>
</dbReference>
<evidence type="ECO:0000256" key="6">
    <source>
        <dbReference type="ARBA" id="ARBA00022777"/>
    </source>
</evidence>
<dbReference type="InterPro" id="IPR050482">
    <property type="entry name" value="Sensor_HK_TwoCompSys"/>
</dbReference>
<feature type="domain" description="Signal transduction histidine kinase subgroup 3 dimerisation and phosphoacceptor" evidence="12">
    <location>
        <begin position="65"/>
        <end position="120"/>
    </location>
</feature>